<dbReference type="Proteomes" id="UP000638043">
    <property type="component" value="Unassembled WGS sequence"/>
</dbReference>
<feature type="signal peptide" evidence="2">
    <location>
        <begin position="1"/>
        <end position="24"/>
    </location>
</feature>
<dbReference type="PANTHER" id="PTHR36933">
    <property type="entry name" value="SLL0788 PROTEIN"/>
    <property type="match status" value="1"/>
</dbReference>
<reference evidence="5" key="1">
    <citation type="journal article" date="2019" name="Int. J. Syst. Evol. Microbiol.">
        <title>The Global Catalogue of Microorganisms (GCM) 10K type strain sequencing project: providing services to taxonomists for standard genome sequencing and annotation.</title>
        <authorList>
            <consortium name="The Broad Institute Genomics Platform"/>
            <consortium name="The Broad Institute Genome Sequencing Center for Infectious Disease"/>
            <person name="Wu L."/>
            <person name="Ma J."/>
        </authorList>
    </citation>
    <scope>NUCLEOTIDE SEQUENCE [LARGE SCALE GENOMIC DNA]</scope>
    <source>
        <strain evidence="5">CGMCC 4.7181</strain>
    </source>
</reference>
<name>A0ABQ2MWT6_9MICO</name>
<dbReference type="PROSITE" id="PS51257">
    <property type="entry name" value="PROKAR_LIPOPROTEIN"/>
    <property type="match status" value="1"/>
</dbReference>
<accession>A0ABQ2MWT6</accession>
<dbReference type="Gene3D" id="1.20.1260.10">
    <property type="match status" value="1"/>
</dbReference>
<dbReference type="RefSeq" id="WP_188699686.1">
    <property type="nucleotide sequence ID" value="NZ_BMMQ01000001.1"/>
</dbReference>
<dbReference type="Pfam" id="PF03713">
    <property type="entry name" value="DUF305"/>
    <property type="match status" value="1"/>
</dbReference>
<feature type="region of interest" description="Disordered" evidence="1">
    <location>
        <begin position="28"/>
        <end position="50"/>
    </location>
</feature>
<sequence>MRIRTTALFTAALAATLVLGGCSAASEEATPDVDHSTHGDTTPSSAPAGTANAADETFATMMIPHHEQAVEMADMILDKDGVDTRVTELAQQIKDAQAPEIETMTGWLTEWGVSLDSGMAGHDMGDDGMMDESAMTALDDADGADAARLFLEGMVMHHEGAIDMAETELADGQFPDALELAQQVIDGQSAEITTMNDILDTL</sequence>
<dbReference type="InterPro" id="IPR012347">
    <property type="entry name" value="Ferritin-like"/>
</dbReference>
<comment type="caution">
    <text evidence="4">The sequence shown here is derived from an EMBL/GenBank/DDBJ whole genome shotgun (WGS) entry which is preliminary data.</text>
</comment>
<proteinExistence type="predicted"/>
<keyword evidence="5" id="KW-1185">Reference proteome</keyword>
<evidence type="ECO:0000313" key="5">
    <source>
        <dbReference type="Proteomes" id="UP000638043"/>
    </source>
</evidence>
<evidence type="ECO:0000256" key="1">
    <source>
        <dbReference type="SAM" id="MobiDB-lite"/>
    </source>
</evidence>
<evidence type="ECO:0000259" key="3">
    <source>
        <dbReference type="Pfam" id="PF03713"/>
    </source>
</evidence>
<protein>
    <submittedName>
        <fullName evidence="4">DUF305 domain-containing protein</fullName>
    </submittedName>
</protein>
<evidence type="ECO:0000256" key="2">
    <source>
        <dbReference type="SAM" id="SignalP"/>
    </source>
</evidence>
<dbReference type="EMBL" id="BMMQ01000001">
    <property type="protein sequence ID" value="GGO59784.1"/>
    <property type="molecule type" value="Genomic_DNA"/>
</dbReference>
<evidence type="ECO:0000313" key="4">
    <source>
        <dbReference type="EMBL" id="GGO59784.1"/>
    </source>
</evidence>
<organism evidence="4 5">
    <name type="scientific">Microbacterium nanhaiense</name>
    <dbReference type="NCBI Taxonomy" id="1301026"/>
    <lineage>
        <taxon>Bacteria</taxon>
        <taxon>Bacillati</taxon>
        <taxon>Actinomycetota</taxon>
        <taxon>Actinomycetes</taxon>
        <taxon>Micrococcales</taxon>
        <taxon>Microbacteriaceae</taxon>
        <taxon>Microbacterium</taxon>
    </lineage>
</organism>
<dbReference type="InterPro" id="IPR005183">
    <property type="entry name" value="DUF305_CopM-like"/>
</dbReference>
<keyword evidence="2" id="KW-0732">Signal</keyword>
<feature type="domain" description="DUF305" evidence="3">
    <location>
        <begin position="55"/>
        <end position="199"/>
    </location>
</feature>
<gene>
    <name evidence="4" type="ORF">GCM10010910_03590</name>
</gene>
<dbReference type="PANTHER" id="PTHR36933:SF1">
    <property type="entry name" value="SLL0788 PROTEIN"/>
    <property type="match status" value="1"/>
</dbReference>
<feature type="chain" id="PRO_5045158227" evidence="2">
    <location>
        <begin position="25"/>
        <end position="202"/>
    </location>
</feature>